<dbReference type="NCBIfam" id="TIGR04183">
    <property type="entry name" value="Por_Secre_tail"/>
    <property type="match status" value="1"/>
</dbReference>
<feature type="chain" id="PRO_5012522693" evidence="1">
    <location>
        <begin position="24"/>
        <end position="161"/>
    </location>
</feature>
<gene>
    <name evidence="3" type="ORF">SAMN04488028_10267</name>
</gene>
<feature type="domain" description="Secretion system C-terminal sorting" evidence="2">
    <location>
        <begin position="88"/>
        <end position="155"/>
    </location>
</feature>
<accession>A0A1M6N2C4</accession>
<name>A0A1M6N2C4_REIAG</name>
<keyword evidence="1" id="KW-0732">Signal</keyword>
<evidence type="ECO:0000259" key="2">
    <source>
        <dbReference type="Pfam" id="PF18962"/>
    </source>
</evidence>
<dbReference type="EMBL" id="FRAA01000002">
    <property type="protein sequence ID" value="SHJ89841.1"/>
    <property type="molecule type" value="Genomic_DNA"/>
</dbReference>
<dbReference type="STRING" id="156994.SAMN04488028_10267"/>
<proteinExistence type="predicted"/>
<keyword evidence="4" id="KW-1185">Reference proteome</keyword>
<evidence type="ECO:0000256" key="1">
    <source>
        <dbReference type="SAM" id="SignalP"/>
    </source>
</evidence>
<feature type="signal peptide" evidence="1">
    <location>
        <begin position="1"/>
        <end position="23"/>
    </location>
</feature>
<protein>
    <submittedName>
        <fullName evidence="3">Por secretion system C-terminal sorting domain-containing protein</fullName>
    </submittedName>
</protein>
<dbReference type="Pfam" id="PF18962">
    <property type="entry name" value="Por_Secre_tail"/>
    <property type="match status" value="1"/>
</dbReference>
<evidence type="ECO:0000313" key="3">
    <source>
        <dbReference type="EMBL" id="SHJ89841.1"/>
    </source>
</evidence>
<evidence type="ECO:0000313" key="4">
    <source>
        <dbReference type="Proteomes" id="UP000184474"/>
    </source>
</evidence>
<organism evidence="3 4">
    <name type="scientific">Reichenbachiella agariperforans</name>
    <dbReference type="NCBI Taxonomy" id="156994"/>
    <lineage>
        <taxon>Bacteria</taxon>
        <taxon>Pseudomonadati</taxon>
        <taxon>Bacteroidota</taxon>
        <taxon>Cytophagia</taxon>
        <taxon>Cytophagales</taxon>
        <taxon>Reichenbachiellaceae</taxon>
        <taxon>Reichenbachiella</taxon>
    </lineage>
</organism>
<dbReference type="AlphaFoldDB" id="A0A1M6N2C4"/>
<reference evidence="4" key="1">
    <citation type="submission" date="2016-11" db="EMBL/GenBank/DDBJ databases">
        <authorList>
            <person name="Varghese N."/>
            <person name="Submissions S."/>
        </authorList>
    </citation>
    <scope>NUCLEOTIDE SEQUENCE [LARGE SCALE GENOMIC DNA]</scope>
    <source>
        <strain evidence="4">DSM 26134</strain>
    </source>
</reference>
<dbReference type="Proteomes" id="UP000184474">
    <property type="component" value="Unassembled WGS sequence"/>
</dbReference>
<dbReference type="InterPro" id="IPR026444">
    <property type="entry name" value="Secre_tail"/>
</dbReference>
<dbReference type="RefSeq" id="WP_073120773.1">
    <property type="nucleotide sequence ID" value="NZ_FRAA01000002.1"/>
</dbReference>
<sequence length="161" mass="17565">MKQFKFYIAVMCLVALGSVTLKAQEAVSSSGGDGLSPDGAVSFTIGQMAYTNYSGQDGAVSAGVQQTYEITVVTGIEREEIQLDLVAYPNPTTDFLHLKIDGGNSGELSYQLYNLQGQIVSKNQLNNDRAVIDMKDLPRSAYFLKVLGDRQVLKTFKIIKN</sequence>